<dbReference type="Pfam" id="PF05532">
    <property type="entry name" value="CsbD"/>
    <property type="match status" value="1"/>
</dbReference>
<sequence>MTLEDKVASAKDQTVGKAKEVIGDVSGDEKLEAEGKAQGILGKAKDILGDAKDKVEDAVEDVAGKFNDSVDNLKEKHEHQD</sequence>
<evidence type="ECO:0000313" key="3">
    <source>
        <dbReference type="EMBL" id="QNN75294.1"/>
    </source>
</evidence>
<dbReference type="RefSeq" id="WP_187529128.1">
    <property type="nucleotide sequence ID" value="NZ_CP060724.1"/>
</dbReference>
<dbReference type="InterPro" id="IPR036629">
    <property type="entry name" value="YjbJ_sf"/>
</dbReference>
<comment type="similarity">
    <text evidence="1">Belongs to the UPF0337 (CsbD) family.</text>
</comment>
<dbReference type="EMBL" id="CP060724">
    <property type="protein sequence ID" value="QNN75294.1"/>
    <property type="molecule type" value="Genomic_DNA"/>
</dbReference>
<dbReference type="SUPFAM" id="SSF69047">
    <property type="entry name" value="Hypothetical protein YjbJ"/>
    <property type="match status" value="1"/>
</dbReference>
<dbReference type="Gene3D" id="1.10.1470.10">
    <property type="entry name" value="YjbJ"/>
    <property type="match status" value="1"/>
</dbReference>
<protein>
    <submittedName>
        <fullName evidence="3">CsbD family protein</fullName>
    </submittedName>
</protein>
<feature type="domain" description="CsbD-like" evidence="2">
    <location>
        <begin position="5"/>
        <end position="57"/>
    </location>
</feature>
<evidence type="ECO:0000259" key="2">
    <source>
        <dbReference type="Pfam" id="PF05532"/>
    </source>
</evidence>
<proteinExistence type="inferred from homology"/>
<evidence type="ECO:0000313" key="4">
    <source>
        <dbReference type="Proteomes" id="UP000515800"/>
    </source>
</evidence>
<keyword evidence="4" id="KW-1185">Reference proteome</keyword>
<dbReference type="Proteomes" id="UP000515800">
    <property type="component" value="Chromosome"/>
</dbReference>
<name>A0A7G9T5B9_9LACO</name>
<dbReference type="KEGG" id="wdi:H9L19_08010"/>
<dbReference type="InterPro" id="IPR008462">
    <property type="entry name" value="CsbD"/>
</dbReference>
<organism evidence="3 4">
    <name type="scientific">Weissella diestrammenae</name>
    <dbReference type="NCBI Taxonomy" id="1162633"/>
    <lineage>
        <taxon>Bacteria</taxon>
        <taxon>Bacillati</taxon>
        <taxon>Bacillota</taxon>
        <taxon>Bacilli</taxon>
        <taxon>Lactobacillales</taxon>
        <taxon>Lactobacillaceae</taxon>
        <taxon>Weissella</taxon>
    </lineage>
</organism>
<accession>A0A7G9T5B9</accession>
<reference evidence="3 4" key="1">
    <citation type="submission" date="2020-08" db="EMBL/GenBank/DDBJ databases">
        <title>Genome sequence of Weissella diestrammenae KACC 16890T.</title>
        <authorList>
            <person name="Hyun D.-W."/>
            <person name="Bae J.-W."/>
        </authorList>
    </citation>
    <scope>NUCLEOTIDE SEQUENCE [LARGE SCALE GENOMIC DNA]</scope>
    <source>
        <strain evidence="3 4">KACC 16890</strain>
    </source>
</reference>
<dbReference type="AlphaFoldDB" id="A0A7G9T5B9"/>
<gene>
    <name evidence="3" type="ORF">H9L19_08010</name>
</gene>
<evidence type="ECO:0000256" key="1">
    <source>
        <dbReference type="ARBA" id="ARBA00009129"/>
    </source>
</evidence>